<evidence type="ECO:0000313" key="3">
    <source>
        <dbReference type="Proteomes" id="UP000005237"/>
    </source>
</evidence>
<dbReference type="AlphaFoldDB" id="A0A8R1E2R8"/>
<feature type="compositionally biased region" description="Acidic residues" evidence="1">
    <location>
        <begin position="7"/>
        <end position="23"/>
    </location>
</feature>
<feature type="region of interest" description="Disordered" evidence="1">
    <location>
        <begin position="1"/>
        <end position="26"/>
    </location>
</feature>
<name>A0A8R1E2R8_CAEJA</name>
<dbReference type="EnsemblMetazoa" id="CJA19460.1">
    <property type="protein sequence ID" value="CJA19460.1"/>
    <property type="gene ID" value="WBGene00138664"/>
</dbReference>
<reference evidence="2" key="2">
    <citation type="submission" date="2022-06" db="UniProtKB">
        <authorList>
            <consortium name="EnsemblMetazoa"/>
        </authorList>
    </citation>
    <scope>IDENTIFICATION</scope>
    <source>
        <strain evidence="2">DF5081</strain>
    </source>
</reference>
<evidence type="ECO:0000313" key="2">
    <source>
        <dbReference type="EnsemblMetazoa" id="CJA19460.1"/>
    </source>
</evidence>
<protein>
    <submittedName>
        <fullName evidence="2">Uncharacterized protein</fullName>
    </submittedName>
</protein>
<keyword evidence="3" id="KW-1185">Reference proteome</keyword>
<dbReference type="Proteomes" id="UP000005237">
    <property type="component" value="Unassembled WGS sequence"/>
</dbReference>
<reference evidence="3" key="1">
    <citation type="submission" date="2010-08" db="EMBL/GenBank/DDBJ databases">
        <authorList>
            <consortium name="Caenorhabditis japonica Sequencing Consortium"/>
            <person name="Wilson R.K."/>
        </authorList>
    </citation>
    <scope>NUCLEOTIDE SEQUENCE [LARGE SCALE GENOMIC DNA]</scope>
    <source>
        <strain evidence="3">DF5081</strain>
    </source>
</reference>
<sequence length="74" mass="8141">MTSSTLLEEENNTCAAEEEEEDLGPITPEFIAHLNSGILTRTAQLSSAGGAPKKNTGKRDFRGFDEFYGFSRQK</sequence>
<accession>A0A8R1E2R8</accession>
<proteinExistence type="predicted"/>
<organism evidence="2 3">
    <name type="scientific">Caenorhabditis japonica</name>
    <dbReference type="NCBI Taxonomy" id="281687"/>
    <lineage>
        <taxon>Eukaryota</taxon>
        <taxon>Metazoa</taxon>
        <taxon>Ecdysozoa</taxon>
        <taxon>Nematoda</taxon>
        <taxon>Chromadorea</taxon>
        <taxon>Rhabditida</taxon>
        <taxon>Rhabditina</taxon>
        <taxon>Rhabditomorpha</taxon>
        <taxon>Rhabditoidea</taxon>
        <taxon>Rhabditidae</taxon>
        <taxon>Peloderinae</taxon>
        <taxon>Caenorhabditis</taxon>
    </lineage>
</organism>
<evidence type="ECO:0000256" key="1">
    <source>
        <dbReference type="SAM" id="MobiDB-lite"/>
    </source>
</evidence>